<dbReference type="SUPFAM" id="SSF53383">
    <property type="entry name" value="PLP-dependent transferases"/>
    <property type="match status" value="1"/>
</dbReference>
<evidence type="ECO:0000259" key="3">
    <source>
        <dbReference type="Pfam" id="PF00155"/>
    </source>
</evidence>
<dbReference type="InterPro" id="IPR015421">
    <property type="entry name" value="PyrdxlP-dep_Trfase_major"/>
</dbReference>
<dbReference type="InterPro" id="IPR004839">
    <property type="entry name" value="Aminotransferase_I/II_large"/>
</dbReference>
<proteinExistence type="predicted"/>
<keyword evidence="5" id="KW-1185">Reference proteome</keyword>
<organism evidence="4 5">
    <name type="scientific">Chitinophaga caseinilytica</name>
    <dbReference type="NCBI Taxonomy" id="2267521"/>
    <lineage>
        <taxon>Bacteria</taxon>
        <taxon>Pseudomonadati</taxon>
        <taxon>Bacteroidota</taxon>
        <taxon>Chitinophagia</taxon>
        <taxon>Chitinophagales</taxon>
        <taxon>Chitinophagaceae</taxon>
        <taxon>Chitinophaga</taxon>
    </lineage>
</organism>
<dbReference type="EMBL" id="CP150096">
    <property type="protein sequence ID" value="WZN44140.1"/>
    <property type="molecule type" value="Genomic_DNA"/>
</dbReference>
<dbReference type="Proteomes" id="UP001449657">
    <property type="component" value="Chromosome"/>
</dbReference>
<sequence length="352" mass="38465">MIKITDSMPGRTVVCDGREMLFFSGFSYLGMHTSPVFRQLLAEGQERFGSVYPSSRIGNLQLRLYEELEHALAVHTGQQAAACFSSGYLSAQAAVTYAVTKGTPLYAPGAHPALRFPGAAVTSGNWEDWLDTTVDMLNREPDHTYVLISDAVDPLRGEVHDFSALARLERKTLVLIDDSHGIGVLGVRGEGISGMLPISENAHYLITASLAKAYSLEGGMVAGHAADIAAIRRLPLFTASTPIIPANAFAWLKAEHAFSDARKLLRGNITALERLTGAIDELPHPHELPMFVLEDPSEAVYSWLLSRDSLISSFAYPDPQGDRINRIILSALHTPDDLEMIAAQLLQYYSRT</sequence>
<dbReference type="Gene3D" id="3.40.640.10">
    <property type="entry name" value="Type I PLP-dependent aspartate aminotransferase-like (Major domain)"/>
    <property type="match status" value="1"/>
</dbReference>
<dbReference type="PANTHER" id="PTHR13693:SF3">
    <property type="entry name" value="LD36009P"/>
    <property type="match status" value="1"/>
</dbReference>
<dbReference type="Gene3D" id="3.90.1150.10">
    <property type="entry name" value="Aspartate Aminotransferase, domain 1"/>
    <property type="match status" value="1"/>
</dbReference>
<evidence type="ECO:0000256" key="2">
    <source>
        <dbReference type="ARBA" id="ARBA00022679"/>
    </source>
</evidence>
<name>A0ABZ2YX25_9BACT</name>
<evidence type="ECO:0000313" key="4">
    <source>
        <dbReference type="EMBL" id="WZN44140.1"/>
    </source>
</evidence>
<dbReference type="InterPro" id="IPR015424">
    <property type="entry name" value="PyrdxlP-dep_Trfase"/>
</dbReference>
<dbReference type="PANTHER" id="PTHR13693">
    <property type="entry name" value="CLASS II AMINOTRANSFERASE/8-AMINO-7-OXONONANOATE SYNTHASE"/>
    <property type="match status" value="1"/>
</dbReference>
<feature type="domain" description="Aminotransferase class I/classII large" evidence="3">
    <location>
        <begin position="64"/>
        <end position="342"/>
    </location>
</feature>
<gene>
    <name evidence="4" type="ORF">WJU22_14665</name>
</gene>
<reference evidence="4 5" key="1">
    <citation type="submission" date="2024-03" db="EMBL/GenBank/DDBJ databases">
        <title>Chitinophaga caseinilytica sp. nov., a casein hydrolysing bacterium isolated from forest soil.</title>
        <authorList>
            <person name="Lee D.S."/>
            <person name="Han D.M."/>
            <person name="Baek J.H."/>
            <person name="Choi D.G."/>
            <person name="Jeon J.H."/>
            <person name="Jeon C.O."/>
        </authorList>
    </citation>
    <scope>NUCLEOTIDE SEQUENCE [LARGE SCALE GENOMIC DNA]</scope>
    <source>
        <strain evidence="4 5">KACC 19118</strain>
    </source>
</reference>
<dbReference type="RefSeq" id="WP_341838932.1">
    <property type="nucleotide sequence ID" value="NZ_CP149792.1"/>
</dbReference>
<comment type="cofactor">
    <cofactor evidence="1">
        <name>pyridoxal 5'-phosphate</name>
        <dbReference type="ChEBI" id="CHEBI:597326"/>
    </cofactor>
</comment>
<evidence type="ECO:0000313" key="5">
    <source>
        <dbReference type="Proteomes" id="UP001449657"/>
    </source>
</evidence>
<dbReference type="Pfam" id="PF00155">
    <property type="entry name" value="Aminotran_1_2"/>
    <property type="match status" value="1"/>
</dbReference>
<dbReference type="GO" id="GO:0008483">
    <property type="term" value="F:transaminase activity"/>
    <property type="evidence" value="ECO:0007669"/>
    <property type="project" value="UniProtKB-KW"/>
</dbReference>
<protein>
    <submittedName>
        <fullName evidence="4">Aminotransferase class I/II-fold pyridoxal phosphate-dependent enzyme</fullName>
    </submittedName>
</protein>
<keyword evidence="4" id="KW-0032">Aminotransferase</keyword>
<dbReference type="InterPro" id="IPR015422">
    <property type="entry name" value="PyrdxlP-dep_Trfase_small"/>
</dbReference>
<evidence type="ECO:0000256" key="1">
    <source>
        <dbReference type="ARBA" id="ARBA00001933"/>
    </source>
</evidence>
<accession>A0ABZ2YX25</accession>
<dbReference type="InterPro" id="IPR050087">
    <property type="entry name" value="AON_synthase_class-II"/>
</dbReference>
<keyword evidence="2" id="KW-0808">Transferase</keyword>